<sequence length="311" mass="35353">MKLKANVEKVRLDKYLVDALAESTEYSRSYIQTLIKDGNIKVNGVIETKQNMNLQGDIEVEIIIPEIKPSTINAEKIALDIVYEDNDILVVNKPNNMVVHPGAGINEGTMVNALLGRDEKFLSSIGGVERPGIVHRIDKQTTGLLIVAKNDKAHQILTEMLKNHEIYKEYVALVWGEIKEEKGIIDAPIGRHQNDRKKMMVTSKNSKYAVTNFDVLKRLDKTTLVKCSIETGRTHQIRVHFNFIKHPIVNDPTYGKLAEKTNDFGQMLHAYKLEFLHPITKEMVKLKAELPKEFKDKIIEEGGVENDWKTI</sequence>
<feature type="active site" evidence="4">
    <location>
        <position position="138"/>
    </location>
</feature>
<dbReference type="AlphaFoldDB" id="A0A249SNI4"/>
<dbReference type="SUPFAM" id="SSF55174">
    <property type="entry name" value="Alpha-L RNA-binding motif"/>
    <property type="match status" value="1"/>
</dbReference>
<dbReference type="PANTHER" id="PTHR21600:SF44">
    <property type="entry name" value="RIBOSOMAL LARGE SUBUNIT PSEUDOURIDINE SYNTHASE D"/>
    <property type="match status" value="1"/>
</dbReference>
<dbReference type="EC" id="5.4.99.-" evidence="6"/>
<proteinExistence type="inferred from homology"/>
<dbReference type="PROSITE" id="PS50889">
    <property type="entry name" value="S4"/>
    <property type="match status" value="1"/>
</dbReference>
<evidence type="ECO:0000256" key="5">
    <source>
        <dbReference type="PROSITE-ProRule" id="PRU00182"/>
    </source>
</evidence>
<evidence type="ECO:0000313" key="9">
    <source>
        <dbReference type="Proteomes" id="UP000232229"/>
    </source>
</evidence>
<evidence type="ECO:0000256" key="6">
    <source>
        <dbReference type="RuleBase" id="RU362028"/>
    </source>
</evidence>
<feature type="domain" description="RNA-binding S4" evidence="7">
    <location>
        <begin position="10"/>
        <end position="76"/>
    </location>
</feature>
<dbReference type="CDD" id="cd00165">
    <property type="entry name" value="S4"/>
    <property type="match status" value="1"/>
</dbReference>
<dbReference type="PROSITE" id="PS01129">
    <property type="entry name" value="PSI_RLU"/>
    <property type="match status" value="1"/>
</dbReference>
<keyword evidence="9" id="KW-1185">Reference proteome</keyword>
<gene>
    <name evidence="8" type="ORF">CK556_02195</name>
</gene>
<keyword evidence="3 6" id="KW-0413">Isomerase</keyword>
<dbReference type="EMBL" id="CP023173">
    <property type="protein sequence ID" value="ASZ09159.1"/>
    <property type="molecule type" value="Genomic_DNA"/>
</dbReference>
<evidence type="ECO:0000256" key="3">
    <source>
        <dbReference type="ARBA" id="ARBA00023235"/>
    </source>
</evidence>
<dbReference type="KEGG" id="mchc:CK556_02195"/>
<dbReference type="Proteomes" id="UP000232229">
    <property type="component" value="Chromosome"/>
</dbReference>
<dbReference type="Gene3D" id="3.10.290.10">
    <property type="entry name" value="RNA-binding S4 domain"/>
    <property type="match status" value="1"/>
</dbReference>
<reference evidence="8 9" key="1">
    <citation type="submission" date="2017-08" db="EMBL/GenBank/DDBJ databases">
        <title>Complete Genome Sequence of Mesoplasma chauliocola.</title>
        <authorList>
            <person name="Knight T.F.Jr."/>
            <person name="Citino T."/>
        </authorList>
    </citation>
    <scope>NUCLEOTIDE SEQUENCE [LARGE SCALE GENOMIC DNA]</scope>
    <source>
        <strain evidence="8 9">CHPA-2</strain>
    </source>
</reference>
<evidence type="ECO:0000256" key="1">
    <source>
        <dbReference type="ARBA" id="ARBA00000073"/>
    </source>
</evidence>
<keyword evidence="5" id="KW-0694">RNA-binding</keyword>
<dbReference type="Pfam" id="PF01479">
    <property type="entry name" value="S4"/>
    <property type="match status" value="1"/>
</dbReference>
<dbReference type="PANTHER" id="PTHR21600">
    <property type="entry name" value="MITOCHONDRIAL RNA PSEUDOURIDINE SYNTHASE"/>
    <property type="match status" value="1"/>
</dbReference>
<dbReference type="InterPro" id="IPR050188">
    <property type="entry name" value="RluA_PseudoU_synthase"/>
</dbReference>
<dbReference type="Gene3D" id="3.30.2350.10">
    <property type="entry name" value="Pseudouridine synthase"/>
    <property type="match status" value="1"/>
</dbReference>
<evidence type="ECO:0000259" key="7">
    <source>
        <dbReference type="SMART" id="SM00363"/>
    </source>
</evidence>
<name>A0A249SNI4_9MOLU</name>
<dbReference type="SUPFAM" id="SSF55120">
    <property type="entry name" value="Pseudouridine synthase"/>
    <property type="match status" value="1"/>
</dbReference>
<dbReference type="InterPro" id="IPR020103">
    <property type="entry name" value="PsdUridine_synth_cat_dom_sf"/>
</dbReference>
<dbReference type="CDD" id="cd02869">
    <property type="entry name" value="PseudoU_synth_RluA_like"/>
    <property type="match status" value="1"/>
</dbReference>
<comment type="similarity">
    <text evidence="2 6">Belongs to the pseudouridine synthase RluA family.</text>
</comment>
<comment type="function">
    <text evidence="6">Responsible for synthesis of pseudouridine from uracil.</text>
</comment>
<protein>
    <recommendedName>
        <fullName evidence="6">Pseudouridine synthase</fullName>
        <ecNumber evidence="6">5.4.99.-</ecNumber>
    </recommendedName>
</protein>
<dbReference type="InterPro" id="IPR006145">
    <property type="entry name" value="PsdUridine_synth_RsuA/RluA"/>
</dbReference>
<accession>A0A249SNI4</accession>
<evidence type="ECO:0000313" key="8">
    <source>
        <dbReference type="EMBL" id="ASZ09159.1"/>
    </source>
</evidence>
<dbReference type="InterPro" id="IPR006225">
    <property type="entry name" value="PsdUridine_synth_RluC/D"/>
</dbReference>
<dbReference type="InterPro" id="IPR006224">
    <property type="entry name" value="PsdUridine_synth_RluA-like_CS"/>
</dbReference>
<dbReference type="GO" id="GO:0120159">
    <property type="term" value="F:rRNA pseudouridine synthase activity"/>
    <property type="evidence" value="ECO:0007669"/>
    <property type="project" value="UniProtKB-ARBA"/>
</dbReference>
<dbReference type="GO" id="GO:0003723">
    <property type="term" value="F:RNA binding"/>
    <property type="evidence" value="ECO:0007669"/>
    <property type="project" value="UniProtKB-KW"/>
</dbReference>
<organism evidence="8 9">
    <name type="scientific">Mesoplasma chauliocola</name>
    <dbReference type="NCBI Taxonomy" id="216427"/>
    <lineage>
        <taxon>Bacteria</taxon>
        <taxon>Bacillati</taxon>
        <taxon>Mycoplasmatota</taxon>
        <taxon>Mollicutes</taxon>
        <taxon>Entomoplasmatales</taxon>
        <taxon>Entomoplasmataceae</taxon>
        <taxon>Mesoplasma</taxon>
    </lineage>
</organism>
<dbReference type="STRING" id="1336232.GCA_000518825_01502"/>
<dbReference type="SMART" id="SM00363">
    <property type="entry name" value="S4"/>
    <property type="match status" value="1"/>
</dbReference>
<dbReference type="Pfam" id="PF00849">
    <property type="entry name" value="PseudoU_synth_2"/>
    <property type="match status" value="1"/>
</dbReference>
<dbReference type="InterPro" id="IPR002942">
    <property type="entry name" value="S4_RNA-bd"/>
</dbReference>
<dbReference type="GO" id="GO:0000455">
    <property type="term" value="P:enzyme-directed rRNA pseudouridine synthesis"/>
    <property type="evidence" value="ECO:0007669"/>
    <property type="project" value="TreeGrafter"/>
</dbReference>
<dbReference type="InterPro" id="IPR036986">
    <property type="entry name" value="S4_RNA-bd_sf"/>
</dbReference>
<evidence type="ECO:0000256" key="2">
    <source>
        <dbReference type="ARBA" id="ARBA00010876"/>
    </source>
</evidence>
<dbReference type="RefSeq" id="WP_027875684.1">
    <property type="nucleotide sequence ID" value="NZ_CP023173.1"/>
</dbReference>
<comment type="catalytic activity">
    <reaction evidence="1 6">
        <text>a uridine in RNA = a pseudouridine in RNA</text>
        <dbReference type="Rhea" id="RHEA:48348"/>
        <dbReference type="Rhea" id="RHEA-COMP:12068"/>
        <dbReference type="Rhea" id="RHEA-COMP:12069"/>
        <dbReference type="ChEBI" id="CHEBI:65314"/>
        <dbReference type="ChEBI" id="CHEBI:65315"/>
    </reaction>
</comment>
<dbReference type="NCBIfam" id="TIGR00005">
    <property type="entry name" value="rluA_subfam"/>
    <property type="match status" value="1"/>
</dbReference>
<evidence type="ECO:0000256" key="4">
    <source>
        <dbReference type="PIRSR" id="PIRSR606225-1"/>
    </source>
</evidence>